<accession>A0ABV8CQN5</accession>
<gene>
    <name evidence="1" type="ORF">ACFOSS_13175</name>
</gene>
<dbReference type="EMBL" id="JBHSAF010000014">
    <property type="protein sequence ID" value="MFC3914411.1"/>
    <property type="molecule type" value="Genomic_DNA"/>
</dbReference>
<dbReference type="InterPro" id="IPR022050">
    <property type="entry name" value="T_hemolysin"/>
</dbReference>
<reference evidence="2" key="1">
    <citation type="journal article" date="2019" name="Int. J. Syst. Evol. Microbiol.">
        <title>The Global Catalogue of Microorganisms (GCM) 10K type strain sequencing project: providing services to taxonomists for standard genome sequencing and annotation.</title>
        <authorList>
            <consortium name="The Broad Institute Genomics Platform"/>
            <consortium name="The Broad Institute Genome Sequencing Center for Infectious Disease"/>
            <person name="Wu L."/>
            <person name="Ma J."/>
        </authorList>
    </citation>
    <scope>NUCLEOTIDE SEQUENCE [LARGE SCALE GENOMIC DNA]</scope>
    <source>
        <strain evidence="2">CCUG 54939</strain>
    </source>
</reference>
<organism evidence="1 2">
    <name type="scientific">Pseudaeromonas sharmana</name>
    <dbReference type="NCBI Taxonomy" id="328412"/>
    <lineage>
        <taxon>Bacteria</taxon>
        <taxon>Pseudomonadati</taxon>
        <taxon>Pseudomonadota</taxon>
        <taxon>Gammaproteobacteria</taxon>
        <taxon>Aeromonadales</taxon>
        <taxon>Aeromonadaceae</taxon>
        <taxon>Pseudaeromonas</taxon>
    </lineage>
</organism>
<proteinExistence type="predicted"/>
<evidence type="ECO:0000313" key="1">
    <source>
        <dbReference type="EMBL" id="MFC3914411.1"/>
    </source>
</evidence>
<dbReference type="RefSeq" id="WP_377153255.1">
    <property type="nucleotide sequence ID" value="NZ_JBHSAF010000014.1"/>
</dbReference>
<name>A0ABV8CQN5_9GAMM</name>
<keyword evidence="2" id="KW-1185">Reference proteome</keyword>
<sequence length="212" mass="24032">MQAASYRVQSQNRLQLCLEQQDEILQFVRQRFSEQHGARIQQLLPWQCVMRDESGAIQASAGMNPAAAGPLFLEHYLTLPVEQQLAARLQQPVARHEILEIGNLAASRGQGRWLVMALTAYLATQGYRYVVFTATDQVRALFHALALEPVWLERAERSAIPDPDLWGAYYQHDPHVVAGDIRHGWNILQQQPRLLALLPQLPLQSLPALERT</sequence>
<evidence type="ECO:0000313" key="2">
    <source>
        <dbReference type="Proteomes" id="UP001595692"/>
    </source>
</evidence>
<protein>
    <submittedName>
        <fullName evidence="1">Thermostable hemolysin</fullName>
    </submittedName>
</protein>
<dbReference type="SUPFAM" id="SSF55729">
    <property type="entry name" value="Acyl-CoA N-acyltransferases (Nat)"/>
    <property type="match status" value="1"/>
</dbReference>
<dbReference type="InterPro" id="IPR016181">
    <property type="entry name" value="Acyl_CoA_acyltransferase"/>
</dbReference>
<dbReference type="Pfam" id="PF12261">
    <property type="entry name" value="T_hemolysin"/>
    <property type="match status" value="1"/>
</dbReference>
<comment type="caution">
    <text evidence="1">The sequence shown here is derived from an EMBL/GenBank/DDBJ whole genome shotgun (WGS) entry which is preliminary data.</text>
</comment>
<dbReference type="Proteomes" id="UP001595692">
    <property type="component" value="Unassembled WGS sequence"/>
</dbReference>